<proteinExistence type="predicted"/>
<accession>A0A9Q0DWS6</accession>
<evidence type="ECO:0000313" key="2">
    <source>
        <dbReference type="EMBL" id="KAJ3594605.1"/>
    </source>
</evidence>
<feature type="region of interest" description="Disordered" evidence="1">
    <location>
        <begin position="1"/>
        <end position="22"/>
    </location>
</feature>
<feature type="compositionally biased region" description="Low complexity" evidence="1">
    <location>
        <begin position="10"/>
        <end position="22"/>
    </location>
</feature>
<organism evidence="2 3">
    <name type="scientific">Muraenolepis orangiensis</name>
    <name type="common">Patagonian moray cod</name>
    <dbReference type="NCBI Taxonomy" id="630683"/>
    <lineage>
        <taxon>Eukaryota</taxon>
        <taxon>Metazoa</taxon>
        <taxon>Chordata</taxon>
        <taxon>Craniata</taxon>
        <taxon>Vertebrata</taxon>
        <taxon>Euteleostomi</taxon>
        <taxon>Actinopterygii</taxon>
        <taxon>Neopterygii</taxon>
        <taxon>Teleostei</taxon>
        <taxon>Neoteleostei</taxon>
        <taxon>Acanthomorphata</taxon>
        <taxon>Zeiogadaria</taxon>
        <taxon>Gadariae</taxon>
        <taxon>Gadiformes</taxon>
        <taxon>Muraenolepidoidei</taxon>
        <taxon>Muraenolepididae</taxon>
        <taxon>Muraenolepis</taxon>
    </lineage>
</organism>
<dbReference type="EMBL" id="JANIIK010000111">
    <property type="protein sequence ID" value="KAJ3594605.1"/>
    <property type="molecule type" value="Genomic_DNA"/>
</dbReference>
<gene>
    <name evidence="2" type="ORF">NHX12_003912</name>
</gene>
<evidence type="ECO:0000256" key="1">
    <source>
        <dbReference type="SAM" id="MobiDB-lite"/>
    </source>
</evidence>
<dbReference type="AlphaFoldDB" id="A0A9Q0DWS6"/>
<dbReference type="Proteomes" id="UP001148018">
    <property type="component" value="Unassembled WGS sequence"/>
</dbReference>
<protein>
    <submittedName>
        <fullName evidence="2">Uncharacterized protein</fullName>
    </submittedName>
</protein>
<comment type="caution">
    <text evidence="2">The sequence shown here is derived from an EMBL/GenBank/DDBJ whole genome shotgun (WGS) entry which is preliminary data.</text>
</comment>
<feature type="region of interest" description="Disordered" evidence="1">
    <location>
        <begin position="88"/>
        <end position="108"/>
    </location>
</feature>
<reference evidence="2" key="1">
    <citation type="submission" date="2022-07" db="EMBL/GenBank/DDBJ databases">
        <title>Chromosome-level genome of Muraenolepis orangiensis.</title>
        <authorList>
            <person name="Kim J."/>
        </authorList>
    </citation>
    <scope>NUCLEOTIDE SEQUENCE</scope>
    <source>
        <strain evidence="2">KU_S4_2022</strain>
        <tissue evidence="2">Muscle</tissue>
    </source>
</reference>
<sequence length="108" mass="11593">MDLRSAHARPPNSCSASPPYSAPPCSVVSHWGAVSQQRNTAVCFPPAVDTHVFSGVSKEWSPVPWKEGASQRESPGLSRLQAEWAHLAPSRSFPSVPTMNDSKEPTGP</sequence>
<name>A0A9Q0DWS6_9TELE</name>
<keyword evidence="3" id="KW-1185">Reference proteome</keyword>
<evidence type="ECO:0000313" key="3">
    <source>
        <dbReference type="Proteomes" id="UP001148018"/>
    </source>
</evidence>